<dbReference type="GO" id="GO:0005576">
    <property type="term" value="C:extracellular region"/>
    <property type="evidence" value="ECO:0007669"/>
    <property type="project" value="TreeGrafter"/>
</dbReference>
<evidence type="ECO:0000256" key="2">
    <source>
        <dbReference type="ARBA" id="ARBA00022448"/>
    </source>
</evidence>
<dbReference type="AlphaFoldDB" id="A0A8J7WR60"/>
<dbReference type="Proteomes" id="UP000677913">
    <property type="component" value="Unassembled WGS sequence"/>
</dbReference>
<organism evidence="5 6">
    <name type="scientific">Actinocrinis puniceicyclus</name>
    <dbReference type="NCBI Taxonomy" id="977794"/>
    <lineage>
        <taxon>Bacteria</taxon>
        <taxon>Bacillati</taxon>
        <taxon>Actinomycetota</taxon>
        <taxon>Actinomycetes</taxon>
        <taxon>Catenulisporales</taxon>
        <taxon>Actinospicaceae</taxon>
        <taxon>Actinocrinis</taxon>
    </lineage>
</organism>
<dbReference type="InterPro" id="IPR051455">
    <property type="entry name" value="Bact_solute-bind_prot3"/>
</dbReference>
<dbReference type="GO" id="GO:0006865">
    <property type="term" value="P:amino acid transport"/>
    <property type="evidence" value="ECO:0007669"/>
    <property type="project" value="TreeGrafter"/>
</dbReference>
<dbReference type="PANTHER" id="PTHR30085:SF6">
    <property type="entry name" value="ABC TRANSPORTER GLUTAMINE-BINDING PROTEIN GLNH"/>
    <property type="match status" value="1"/>
</dbReference>
<protein>
    <submittedName>
        <fullName evidence="5">Glutamate ABC transporter substrate-binding protein</fullName>
    </submittedName>
</protein>
<evidence type="ECO:0000256" key="1">
    <source>
        <dbReference type="ARBA" id="ARBA00010333"/>
    </source>
</evidence>
<sequence>MASETRRGGARRGRGSRRWALPGTALATVCVLSACSGGLVEVGAHPSVAVPQPGSVVTGSPSQAPAGSAAACVPAALSLRPTAGDAASADVTRIKERDKLIVGVAQDQYLTGYLDSSGVESGFDIDIARQVEQAIFGTQDAAHIQFKAVTNAQRISALQTADPNQAVDMVVDTFTITCDRANQVLFSSVYYNARQRLLVLKNSGYKSLDDLGGKNVCAQYGSTSLERIRDHPSHPIAYGVTNLTDCLVALQQGQVDAISTDDTILAGLARQDPNTAVVGPAFGAEPYGIAVSRDSPGLIRFVNGVLEQIRGDGTWQKIYDNWLGPLLGAQQPPPAQYAH</sequence>
<keyword evidence="6" id="KW-1185">Reference proteome</keyword>
<dbReference type="SUPFAM" id="SSF53850">
    <property type="entry name" value="Periplasmic binding protein-like II"/>
    <property type="match status" value="1"/>
</dbReference>
<accession>A0A8J7WR60</accession>
<proteinExistence type="inferred from homology"/>
<dbReference type="PROSITE" id="PS51257">
    <property type="entry name" value="PROKAR_LIPOPROTEIN"/>
    <property type="match status" value="1"/>
</dbReference>
<comment type="similarity">
    <text evidence="1">Belongs to the bacterial solute-binding protein 3 family.</text>
</comment>
<evidence type="ECO:0000256" key="3">
    <source>
        <dbReference type="ARBA" id="ARBA00022729"/>
    </source>
</evidence>
<dbReference type="GO" id="GO:0030288">
    <property type="term" value="C:outer membrane-bounded periplasmic space"/>
    <property type="evidence" value="ECO:0007669"/>
    <property type="project" value="TreeGrafter"/>
</dbReference>
<dbReference type="Gene3D" id="3.40.190.10">
    <property type="entry name" value="Periplasmic binding protein-like II"/>
    <property type="match status" value="2"/>
</dbReference>
<dbReference type="RefSeq" id="WP_211469023.1">
    <property type="nucleotide sequence ID" value="NZ_JAGSXH010000056.1"/>
</dbReference>
<dbReference type="Pfam" id="PF00497">
    <property type="entry name" value="SBP_bac_3"/>
    <property type="match status" value="1"/>
</dbReference>
<comment type="caution">
    <text evidence="5">The sequence shown here is derived from an EMBL/GenBank/DDBJ whole genome shotgun (WGS) entry which is preliminary data.</text>
</comment>
<reference evidence="5" key="1">
    <citation type="submission" date="2021-04" db="EMBL/GenBank/DDBJ databases">
        <title>Genome based classification of Actinospica acidithermotolerans sp. nov., an actinobacterium isolated from an Indonesian hot spring.</title>
        <authorList>
            <person name="Kusuma A.B."/>
            <person name="Putra K.E."/>
            <person name="Nafisah S."/>
            <person name="Loh J."/>
            <person name="Nouioui I."/>
            <person name="Goodfellow M."/>
        </authorList>
    </citation>
    <scope>NUCLEOTIDE SEQUENCE</scope>
    <source>
        <strain evidence="5">DSM 45618</strain>
    </source>
</reference>
<keyword evidence="2" id="KW-0813">Transport</keyword>
<dbReference type="PANTHER" id="PTHR30085">
    <property type="entry name" value="AMINO ACID ABC TRANSPORTER PERMEASE"/>
    <property type="match status" value="1"/>
</dbReference>
<evidence type="ECO:0000313" key="5">
    <source>
        <dbReference type="EMBL" id="MBS2964664.1"/>
    </source>
</evidence>
<feature type="domain" description="Solute-binding protein family 3/N-terminal" evidence="4">
    <location>
        <begin position="99"/>
        <end position="326"/>
    </location>
</feature>
<dbReference type="CDD" id="cd13690">
    <property type="entry name" value="PBP2_GluB"/>
    <property type="match status" value="1"/>
</dbReference>
<dbReference type="EMBL" id="JAGSXH010000056">
    <property type="protein sequence ID" value="MBS2964664.1"/>
    <property type="molecule type" value="Genomic_DNA"/>
</dbReference>
<name>A0A8J7WR60_9ACTN</name>
<dbReference type="InterPro" id="IPR001638">
    <property type="entry name" value="Solute-binding_3/MltF_N"/>
</dbReference>
<gene>
    <name evidence="5" type="ORF">KGA66_16525</name>
</gene>
<dbReference type="SMART" id="SM00062">
    <property type="entry name" value="PBPb"/>
    <property type="match status" value="1"/>
</dbReference>
<keyword evidence="3" id="KW-0732">Signal</keyword>
<evidence type="ECO:0000313" key="6">
    <source>
        <dbReference type="Proteomes" id="UP000677913"/>
    </source>
</evidence>
<evidence type="ECO:0000259" key="4">
    <source>
        <dbReference type="SMART" id="SM00062"/>
    </source>
</evidence>